<evidence type="ECO:0000256" key="3">
    <source>
        <dbReference type="ARBA" id="ARBA00022691"/>
    </source>
</evidence>
<dbReference type="CDD" id="cd02440">
    <property type="entry name" value="AdoMet_MTases"/>
    <property type="match status" value="1"/>
</dbReference>
<organism evidence="7 8">
    <name type="scientific">Hadarchaeum yellowstonense</name>
    <dbReference type="NCBI Taxonomy" id="1776334"/>
    <lineage>
        <taxon>Archaea</taxon>
        <taxon>Methanobacteriati</taxon>
        <taxon>Candidatus Hadarchaeota</taxon>
        <taxon>Candidatus Hadarchaeia</taxon>
        <taxon>Candidatus Hadarchaeales</taxon>
        <taxon>Candidatus Hadarchaeaceae</taxon>
        <taxon>Candidatus Hadarchaeum</taxon>
    </lineage>
</organism>
<gene>
    <name evidence="5" type="primary">taw2</name>
    <name evidence="7" type="ORF">APZ16_04205</name>
</gene>
<dbReference type="Pfam" id="PF02475">
    <property type="entry name" value="TRM5-TYW2_MTfase"/>
    <property type="match status" value="1"/>
</dbReference>
<comment type="catalytic activity">
    <reaction evidence="5">
        <text>4-demethylwyosine(37) in tRNA(Phe) + S-adenosyl-L-methionine = 4-demethyl-7-[(3S)-3-amino-3-carboxypropyl]wyosine(37) in tRNA(Phe) + S-methyl-5'-thioadenosine + H(+)</text>
        <dbReference type="Rhea" id="RHEA:36355"/>
        <dbReference type="Rhea" id="RHEA-COMP:10164"/>
        <dbReference type="Rhea" id="RHEA-COMP:10378"/>
        <dbReference type="ChEBI" id="CHEBI:15378"/>
        <dbReference type="ChEBI" id="CHEBI:17509"/>
        <dbReference type="ChEBI" id="CHEBI:59789"/>
        <dbReference type="ChEBI" id="CHEBI:64315"/>
        <dbReference type="ChEBI" id="CHEBI:73550"/>
        <dbReference type="EC" id="2.5.1.114"/>
    </reaction>
</comment>
<dbReference type="STRING" id="1776334.APZ16_04205"/>
<dbReference type="EMBL" id="LQMQ01000005">
    <property type="protein sequence ID" value="KUO42537.1"/>
    <property type="molecule type" value="Genomic_DNA"/>
</dbReference>
<dbReference type="Gene3D" id="3.40.50.150">
    <property type="entry name" value="Vaccinia Virus protein VP39"/>
    <property type="match status" value="1"/>
</dbReference>
<evidence type="ECO:0000256" key="2">
    <source>
        <dbReference type="ARBA" id="ARBA00022679"/>
    </source>
</evidence>
<accession>A0A147K1D7</accession>
<dbReference type="InterPro" id="IPR056744">
    <property type="entry name" value="TRM5/TYW2-like_N"/>
</dbReference>
<feature type="binding site" evidence="5">
    <location>
        <position position="133"/>
    </location>
    <ligand>
        <name>S-adenosyl-L-methionine</name>
        <dbReference type="ChEBI" id="CHEBI:59789"/>
    </ligand>
</feature>
<dbReference type="InterPro" id="IPR029063">
    <property type="entry name" value="SAM-dependent_MTases_sf"/>
</dbReference>
<dbReference type="SUPFAM" id="SSF53335">
    <property type="entry name" value="S-adenosyl-L-methionine-dependent methyltransferases"/>
    <property type="match status" value="1"/>
</dbReference>
<feature type="binding site" evidence="5">
    <location>
        <position position="86"/>
    </location>
    <ligand>
        <name>S-adenosyl-L-methionine</name>
        <dbReference type="ChEBI" id="CHEBI:59789"/>
    </ligand>
</feature>
<keyword evidence="2 5" id="KW-0808">Transferase</keyword>
<dbReference type="Pfam" id="PF25133">
    <property type="entry name" value="TYW2_N_2"/>
    <property type="match status" value="1"/>
</dbReference>
<dbReference type="GO" id="GO:0008175">
    <property type="term" value="F:tRNA methyltransferase activity"/>
    <property type="evidence" value="ECO:0007669"/>
    <property type="project" value="TreeGrafter"/>
</dbReference>
<dbReference type="PROSITE" id="PS51684">
    <property type="entry name" value="SAM_MT_TRM5_TYW2"/>
    <property type="match status" value="1"/>
</dbReference>
<keyword evidence="4 5" id="KW-0819">tRNA processing</keyword>
<feature type="domain" description="SAM-dependent methyltransferase TRM5/TYW2-type" evidence="6">
    <location>
        <begin position="5"/>
        <end position="254"/>
    </location>
</feature>
<keyword evidence="3 5" id="KW-0949">S-adenosyl-L-methionine</keyword>
<dbReference type="FunFam" id="3.40.50.150:FF:000131">
    <property type="entry name" value="tRNA wybutosine-synthesizing protein 2/3/4"/>
    <property type="match status" value="1"/>
</dbReference>
<dbReference type="GO" id="GO:0005737">
    <property type="term" value="C:cytoplasm"/>
    <property type="evidence" value="ECO:0007669"/>
    <property type="project" value="UniProtKB-SubCell"/>
</dbReference>
<evidence type="ECO:0000259" key="6">
    <source>
        <dbReference type="PROSITE" id="PS51684"/>
    </source>
</evidence>
<keyword evidence="1" id="KW-0489">Methyltransferase</keyword>
<comment type="caution">
    <text evidence="5">Lacks conserved residue(s) required for the propagation of feature annotation.</text>
</comment>
<reference evidence="7 8" key="1">
    <citation type="journal article" date="2016" name="Nat. Microbiol.">
        <title>Genomic inference of the metabolism of cosmopolitan subsurface Archaea, Hadesarchaea.</title>
        <authorList>
            <person name="Baker B.J."/>
            <person name="Saw J.H."/>
            <person name="Lind A.E."/>
            <person name="Lazar C.S."/>
            <person name="Hinrichs K.-U."/>
            <person name="Teske A.P."/>
            <person name="Ettema T.J."/>
        </authorList>
    </citation>
    <scope>NUCLEOTIDE SEQUENCE [LARGE SCALE GENOMIC DNA]</scope>
</reference>
<comment type="caution">
    <text evidence="7">The sequence shown here is derived from an EMBL/GenBank/DDBJ whole genome shotgun (WGS) entry which is preliminary data.</text>
</comment>
<keyword evidence="5" id="KW-0963">Cytoplasm</keyword>
<dbReference type="AlphaFoldDB" id="A0A147K1D7"/>
<name>A0A147K1D7_HADYE</name>
<comment type="function">
    <text evidence="5">S-adenosyl-L-methionine-dependent transferase that acts as a component of the wyosine derivatives biosynthesis pathway. Catalyzes the transfer of the alpha-amino-alpha-carboxypropyl (acp) group from S-adenosyl-L-methionine to 4-demethylwyosine (imG-14), forming 7-aminocarboxypropyl-demethylwyosine (wybutosine-86) at position 37 of tRNA(Phe).</text>
</comment>
<evidence type="ECO:0000313" key="7">
    <source>
        <dbReference type="EMBL" id="KUO42537.1"/>
    </source>
</evidence>
<dbReference type="HAMAP" id="MF_01922">
    <property type="entry name" value="TYW2_archaea"/>
    <property type="match status" value="1"/>
</dbReference>
<feature type="binding site" evidence="5">
    <location>
        <position position="93"/>
    </location>
    <ligand>
        <name>S-adenosyl-L-methionine</name>
        <dbReference type="ChEBI" id="CHEBI:59789"/>
    </ligand>
</feature>
<dbReference type="GO" id="GO:0030488">
    <property type="term" value="P:tRNA methylation"/>
    <property type="evidence" value="ECO:0007669"/>
    <property type="project" value="TreeGrafter"/>
</dbReference>
<dbReference type="InterPro" id="IPR030867">
    <property type="entry name" value="TYW2_archaea"/>
</dbReference>
<evidence type="ECO:0000313" key="8">
    <source>
        <dbReference type="Proteomes" id="UP000074294"/>
    </source>
</evidence>
<proteinExistence type="inferred from homology"/>
<dbReference type="EC" id="2.5.1.114" evidence="5"/>
<evidence type="ECO:0000256" key="5">
    <source>
        <dbReference type="HAMAP-Rule" id="MF_01922"/>
    </source>
</evidence>
<sequence>MPRRFKRIGHVVILELPAALQGRAQEIALKLMEFTGAKTVALRTGRITGRFREPQLKVIAGDPNTETIHRENGCQFKLDVAKVMFSTGNAYERRRIAELVSPGEVVVDLFAGVGQFSIPIAAHARPSRVYSIEMNQAAFSYLLENIRINKVGHIVKPLLGDCSEVAPRGVADRVIMGIIHVTPRYLTLAMEVLKPEGGIIHYHETVPSRLRFQRPAERILQAAGKRKVEIINQRVVKRYSPGVDHVVIDARIGPKE</sequence>
<evidence type="ECO:0000256" key="4">
    <source>
        <dbReference type="ARBA" id="ARBA00022694"/>
    </source>
</evidence>
<dbReference type="PANTHER" id="PTHR23245">
    <property type="entry name" value="TRNA METHYLTRANSFERASE"/>
    <property type="match status" value="1"/>
</dbReference>
<comment type="subcellular location">
    <subcellularLocation>
        <location evidence="5">Cytoplasm</location>
    </subcellularLocation>
</comment>
<dbReference type="InterPro" id="IPR056743">
    <property type="entry name" value="TRM5-TYW2-like_MTfase"/>
</dbReference>
<evidence type="ECO:0000256" key="1">
    <source>
        <dbReference type="ARBA" id="ARBA00022603"/>
    </source>
</evidence>
<dbReference type="InterPro" id="IPR030382">
    <property type="entry name" value="MeTrfase_TRM5/TYW2"/>
</dbReference>
<protein>
    <recommendedName>
        <fullName evidence="5">tRNA(Phe) (4-demethylwyosine(37)-C(7)) aminocarboxypropyltransferase</fullName>
        <ecNumber evidence="5">2.5.1.114</ecNumber>
    </recommendedName>
    <alternativeName>
        <fullName evidence="5">tRNA wyosine derivatives biosynthesis protein Taw2</fullName>
    </alternativeName>
</protein>
<dbReference type="PANTHER" id="PTHR23245:SF41">
    <property type="entry name" value="TRNA(PHE) (4-DEMETHYLWYOSINE(37)-C(7)) AMINOCARBOXYPROPYLTRANSFERASE"/>
    <property type="match status" value="1"/>
</dbReference>
<dbReference type="GO" id="GO:0102522">
    <property type="term" value="F:tRNA 4-demethylwyosine alpha-amino-alpha-carboxypropyltransferase activity"/>
    <property type="evidence" value="ECO:0007669"/>
    <property type="project" value="UniProtKB-EC"/>
</dbReference>
<comment type="similarity">
    <text evidence="5">Belongs to the class I-like SAM-binding methyltransferase superfamily. TRM5/TYW2 family.</text>
</comment>
<dbReference type="Gene3D" id="3.30.300.110">
    <property type="entry name" value="Met-10+ protein-like domains"/>
    <property type="match status" value="1"/>
</dbReference>
<dbReference type="Proteomes" id="UP000074294">
    <property type="component" value="Unassembled WGS sequence"/>
</dbReference>